<dbReference type="SUPFAM" id="SSF51197">
    <property type="entry name" value="Clavaminate synthase-like"/>
    <property type="match status" value="1"/>
</dbReference>
<comment type="caution">
    <text evidence="6">The sequence shown here is derived from an EMBL/GenBank/DDBJ whole genome shotgun (WGS) entry which is preliminary data.</text>
</comment>
<dbReference type="GO" id="GO:0005634">
    <property type="term" value="C:nucleus"/>
    <property type="evidence" value="ECO:0007669"/>
    <property type="project" value="TreeGrafter"/>
</dbReference>
<dbReference type="PANTHER" id="PTHR46030">
    <property type="entry name" value="ALPHA-KETOGLUTARATE-DEPENDENT DIOXYGENASE ALKB HOMOLOG 6"/>
    <property type="match status" value="1"/>
</dbReference>
<evidence type="ECO:0000256" key="4">
    <source>
        <dbReference type="ARBA" id="ARBA00023002"/>
    </source>
</evidence>
<sequence length="215" mass="24253">MDQARFSSILDEARIYSLPPSAFYIPDFITRTEEQMLLEKIAAAPKPRWRQLSHRRLQTWPSDLVNDAVVDAPLPSWLEEPVVPRLLSIAPSDSEPNLFASSPHGRPNHVLVNEYEAGSGISPHKDGDAYYAAVATEPRSLLVTTNKLYRDYLHGIEGFMEDNHLNPETVANWHLLGSTTLLEGGCNVRQTRYSLTYRDVVKVSKLSKLGPLFKR</sequence>
<keyword evidence="3" id="KW-0223">Dioxygenase</keyword>
<proteinExistence type="inferred from homology"/>
<keyword evidence="4" id="KW-0560">Oxidoreductase</keyword>
<evidence type="ECO:0000256" key="2">
    <source>
        <dbReference type="ARBA" id="ARBA00022723"/>
    </source>
</evidence>
<keyword evidence="2" id="KW-0479">Metal-binding</keyword>
<evidence type="ECO:0000313" key="6">
    <source>
        <dbReference type="EMBL" id="KAK2070308.1"/>
    </source>
</evidence>
<comment type="similarity">
    <text evidence="1">Belongs to the alkB family.</text>
</comment>
<organism evidence="6 7">
    <name type="scientific">Phyllachora maydis</name>
    <dbReference type="NCBI Taxonomy" id="1825666"/>
    <lineage>
        <taxon>Eukaryota</taxon>
        <taxon>Fungi</taxon>
        <taxon>Dikarya</taxon>
        <taxon>Ascomycota</taxon>
        <taxon>Pezizomycotina</taxon>
        <taxon>Sordariomycetes</taxon>
        <taxon>Sordariomycetidae</taxon>
        <taxon>Phyllachorales</taxon>
        <taxon>Phyllachoraceae</taxon>
        <taxon>Phyllachora</taxon>
    </lineage>
</organism>
<name>A0AAD9MDW6_9PEZI</name>
<dbReference type="AlphaFoldDB" id="A0AAD9MDW6"/>
<dbReference type="PANTHER" id="PTHR46030:SF1">
    <property type="entry name" value="ALPHA-KETOGLUTARATE-DEPENDENT DIOXYGENASE ALKB HOMOLOG 6"/>
    <property type="match status" value="1"/>
</dbReference>
<accession>A0AAD9MDW6</accession>
<dbReference type="GO" id="GO:0046872">
    <property type="term" value="F:metal ion binding"/>
    <property type="evidence" value="ECO:0007669"/>
    <property type="project" value="UniProtKB-KW"/>
</dbReference>
<gene>
    <name evidence="6" type="ORF">P8C59_004813</name>
</gene>
<dbReference type="Proteomes" id="UP001217918">
    <property type="component" value="Unassembled WGS sequence"/>
</dbReference>
<keyword evidence="7" id="KW-1185">Reference proteome</keyword>
<evidence type="ECO:0000256" key="3">
    <source>
        <dbReference type="ARBA" id="ARBA00022964"/>
    </source>
</evidence>
<keyword evidence="5" id="KW-0408">Iron</keyword>
<dbReference type="GO" id="GO:0051213">
    <property type="term" value="F:dioxygenase activity"/>
    <property type="evidence" value="ECO:0007669"/>
    <property type="project" value="UniProtKB-KW"/>
</dbReference>
<evidence type="ECO:0000313" key="7">
    <source>
        <dbReference type="Proteomes" id="UP001217918"/>
    </source>
</evidence>
<dbReference type="InterPro" id="IPR032862">
    <property type="entry name" value="ALKBH6"/>
</dbReference>
<dbReference type="Gene3D" id="2.60.120.590">
    <property type="entry name" value="Alpha-ketoglutarate-dependent dioxygenase AlkB-like"/>
    <property type="match status" value="1"/>
</dbReference>
<evidence type="ECO:0000256" key="5">
    <source>
        <dbReference type="ARBA" id="ARBA00023004"/>
    </source>
</evidence>
<protein>
    <submittedName>
        <fullName evidence="6">Uncharacterized protein</fullName>
    </submittedName>
</protein>
<dbReference type="InterPro" id="IPR037151">
    <property type="entry name" value="AlkB-like_sf"/>
</dbReference>
<evidence type="ECO:0000256" key="1">
    <source>
        <dbReference type="ARBA" id="ARBA00007879"/>
    </source>
</evidence>
<reference evidence="6" key="1">
    <citation type="journal article" date="2023" name="Mol. Plant Microbe Interact.">
        <title>Elucidating the Obligate Nature and Biological Capacity of an Invasive Fungal Corn Pathogen.</title>
        <authorList>
            <person name="MacCready J.S."/>
            <person name="Roggenkamp E.M."/>
            <person name="Gdanetz K."/>
            <person name="Chilvers M.I."/>
        </authorList>
    </citation>
    <scope>NUCLEOTIDE SEQUENCE</scope>
    <source>
        <strain evidence="6">PM02</strain>
    </source>
</reference>
<dbReference type="EMBL" id="JAQQPM010000003">
    <property type="protein sequence ID" value="KAK2070308.1"/>
    <property type="molecule type" value="Genomic_DNA"/>
</dbReference>
<dbReference type="Gene3D" id="2.60.120.1520">
    <property type="match status" value="1"/>
</dbReference>